<keyword evidence="6" id="KW-1185">Reference proteome</keyword>
<dbReference type="GO" id="GO:0043565">
    <property type="term" value="F:sequence-specific DNA binding"/>
    <property type="evidence" value="ECO:0007669"/>
    <property type="project" value="InterPro"/>
</dbReference>
<dbReference type="SMART" id="SM00342">
    <property type="entry name" value="HTH_ARAC"/>
    <property type="match status" value="1"/>
</dbReference>
<keyword evidence="1" id="KW-0805">Transcription regulation</keyword>
<dbReference type="PANTHER" id="PTHR43436">
    <property type="entry name" value="ARAC-FAMILY TRANSCRIPTIONAL REGULATOR"/>
    <property type="match status" value="1"/>
</dbReference>
<keyword evidence="2 5" id="KW-0238">DNA-binding</keyword>
<dbReference type="PROSITE" id="PS01124">
    <property type="entry name" value="HTH_ARAC_FAMILY_2"/>
    <property type="match status" value="1"/>
</dbReference>
<dbReference type="Proteomes" id="UP000198666">
    <property type="component" value="Unassembled WGS sequence"/>
</dbReference>
<gene>
    <name evidence="5" type="ORF">SAMN05421663_1087</name>
</gene>
<reference evidence="6" key="1">
    <citation type="submission" date="2016-10" db="EMBL/GenBank/DDBJ databases">
        <authorList>
            <person name="Varghese N."/>
            <person name="Submissions S."/>
        </authorList>
    </citation>
    <scope>NUCLEOTIDE SEQUENCE [LARGE SCALE GENOMIC DNA]</scope>
    <source>
        <strain evidence="6">DSM 21620</strain>
    </source>
</reference>
<protein>
    <submittedName>
        <fullName evidence="5">AraC-type DNA-binding protein</fullName>
    </submittedName>
</protein>
<dbReference type="GO" id="GO:0003700">
    <property type="term" value="F:DNA-binding transcription factor activity"/>
    <property type="evidence" value="ECO:0007669"/>
    <property type="project" value="InterPro"/>
</dbReference>
<feature type="domain" description="HTH araC/xylS-type" evidence="4">
    <location>
        <begin position="198"/>
        <end position="296"/>
    </location>
</feature>
<name>A0A1G6T1T1_9BACI</name>
<keyword evidence="3" id="KW-0804">Transcription</keyword>
<dbReference type="PANTHER" id="PTHR43436:SF1">
    <property type="entry name" value="TRANSCRIPTIONAL REGULATORY PROTEIN"/>
    <property type="match status" value="1"/>
</dbReference>
<evidence type="ECO:0000256" key="1">
    <source>
        <dbReference type="ARBA" id="ARBA00023015"/>
    </source>
</evidence>
<dbReference type="AlphaFoldDB" id="A0A1G6T1T1"/>
<evidence type="ECO:0000256" key="3">
    <source>
        <dbReference type="ARBA" id="ARBA00023163"/>
    </source>
</evidence>
<evidence type="ECO:0000313" key="5">
    <source>
        <dbReference type="EMBL" id="SDD22923.1"/>
    </source>
</evidence>
<dbReference type="PROSITE" id="PS00041">
    <property type="entry name" value="HTH_ARAC_FAMILY_1"/>
    <property type="match status" value="1"/>
</dbReference>
<evidence type="ECO:0000259" key="4">
    <source>
        <dbReference type="PROSITE" id="PS01124"/>
    </source>
</evidence>
<dbReference type="Pfam" id="PF12833">
    <property type="entry name" value="HTH_18"/>
    <property type="match status" value="1"/>
</dbReference>
<dbReference type="STRING" id="361279.SAMN05421663_1087"/>
<evidence type="ECO:0000256" key="2">
    <source>
        <dbReference type="ARBA" id="ARBA00023125"/>
    </source>
</evidence>
<organism evidence="5 6">
    <name type="scientific">Terribacillus halophilus</name>
    <dbReference type="NCBI Taxonomy" id="361279"/>
    <lineage>
        <taxon>Bacteria</taxon>
        <taxon>Bacillati</taxon>
        <taxon>Bacillota</taxon>
        <taxon>Bacilli</taxon>
        <taxon>Bacillales</taxon>
        <taxon>Bacillaceae</taxon>
        <taxon>Terribacillus</taxon>
    </lineage>
</organism>
<dbReference type="SUPFAM" id="SSF46689">
    <property type="entry name" value="Homeodomain-like"/>
    <property type="match status" value="2"/>
</dbReference>
<dbReference type="Gene3D" id="1.10.10.60">
    <property type="entry name" value="Homeodomain-like"/>
    <property type="match status" value="2"/>
</dbReference>
<dbReference type="InterPro" id="IPR020449">
    <property type="entry name" value="Tscrpt_reg_AraC-type_HTH"/>
</dbReference>
<sequence length="303" mass="34589">MSPEEHVQCREEELTKLVSSFAVKEGTNPTSIHGLEFIRSAKPLEPVHTMHEPALCIVLQGRKVVSIIGKDFFYKKGDYLIVAVDLPVIGEILEASEMEPYLCLRLNFNMMQIAEVSKEYKQHSTNKDVSERGIFVDQTDEVMLDAIIRLVKLLDTPEDTEILAPLIIKEILYRIMQGKHGNTVKSLVAKGSKLSEVAAALDYLKKNFSQEIKIEALAKTVNLSLSALYHHFKQVTTMTPIQYQRALRLHEARRLIIGKDMRVADAAFQVGYDSPSYFNREYRKMFGKPPGKDRKENMHFYNV</sequence>
<dbReference type="InterPro" id="IPR009594">
    <property type="entry name" value="Tscrpt_reg_HTH_AraC_N"/>
</dbReference>
<dbReference type="OrthoDB" id="34150at2"/>
<dbReference type="EMBL" id="FMZB01000008">
    <property type="protein sequence ID" value="SDD22923.1"/>
    <property type="molecule type" value="Genomic_DNA"/>
</dbReference>
<dbReference type="InterPro" id="IPR018060">
    <property type="entry name" value="HTH_AraC"/>
</dbReference>
<accession>A0A1G6T1T1</accession>
<dbReference type="InterPro" id="IPR009057">
    <property type="entry name" value="Homeodomain-like_sf"/>
</dbReference>
<dbReference type="InterPro" id="IPR018062">
    <property type="entry name" value="HTH_AraC-typ_CS"/>
</dbReference>
<evidence type="ECO:0000313" key="6">
    <source>
        <dbReference type="Proteomes" id="UP000198666"/>
    </source>
</evidence>
<dbReference type="PRINTS" id="PR00032">
    <property type="entry name" value="HTHARAC"/>
</dbReference>
<dbReference type="RefSeq" id="WP_093727861.1">
    <property type="nucleotide sequence ID" value="NZ_FMZB01000008.1"/>
</dbReference>
<dbReference type="Pfam" id="PF06719">
    <property type="entry name" value="AraC_N"/>
    <property type="match status" value="1"/>
</dbReference>
<proteinExistence type="predicted"/>